<dbReference type="InterPro" id="IPR043128">
    <property type="entry name" value="Rev_trsase/Diguanyl_cyclase"/>
</dbReference>
<dbReference type="SMART" id="SM00267">
    <property type="entry name" value="GGDEF"/>
    <property type="match status" value="1"/>
</dbReference>
<gene>
    <name evidence="2" type="ORF">KALB_2372</name>
</gene>
<dbReference type="HOGENOM" id="CLU_000445_11_16_11"/>
<dbReference type="GO" id="GO:0052621">
    <property type="term" value="F:diguanylate cyclase activity"/>
    <property type="evidence" value="ECO:0007669"/>
    <property type="project" value="TreeGrafter"/>
</dbReference>
<dbReference type="Pfam" id="PF00990">
    <property type="entry name" value="GGDEF"/>
    <property type="match status" value="1"/>
</dbReference>
<dbReference type="GO" id="GO:0043709">
    <property type="term" value="P:cell adhesion involved in single-species biofilm formation"/>
    <property type="evidence" value="ECO:0007669"/>
    <property type="project" value="TreeGrafter"/>
</dbReference>
<keyword evidence="3" id="KW-1185">Reference proteome</keyword>
<dbReference type="SUPFAM" id="SSF55073">
    <property type="entry name" value="Nucleotide cyclase"/>
    <property type="match status" value="1"/>
</dbReference>
<evidence type="ECO:0000259" key="1">
    <source>
        <dbReference type="PROSITE" id="PS50887"/>
    </source>
</evidence>
<feature type="domain" description="GGDEF" evidence="1">
    <location>
        <begin position="64"/>
        <end position="204"/>
    </location>
</feature>
<proteinExistence type="predicted"/>
<evidence type="ECO:0000313" key="3">
    <source>
        <dbReference type="Proteomes" id="UP000019225"/>
    </source>
</evidence>
<accession>W5W4P0</accession>
<reference evidence="2 3" key="1">
    <citation type="journal article" date="2014" name="BMC Genomics">
        <title>Complete genome sequence of producer of the glycopeptide antibiotic Aculeximycin Kutzneria albida DSM 43870T, a representative of minor genus of Pseudonocardiaceae.</title>
        <authorList>
            <person name="Rebets Y."/>
            <person name="Tokovenko B."/>
            <person name="Lushchyk I."/>
            <person name="Ruckert C."/>
            <person name="Zaburannyi N."/>
            <person name="Bechthold A."/>
            <person name="Kalinowski J."/>
            <person name="Luzhetskyy A."/>
        </authorList>
    </citation>
    <scope>NUCLEOTIDE SEQUENCE [LARGE SCALE GENOMIC DNA]</scope>
    <source>
        <strain evidence="2">DSM 43870</strain>
    </source>
</reference>
<dbReference type="eggNOG" id="COG3706">
    <property type="taxonomic scope" value="Bacteria"/>
</dbReference>
<dbReference type="FunFam" id="3.30.70.270:FF:000001">
    <property type="entry name" value="Diguanylate cyclase domain protein"/>
    <property type="match status" value="1"/>
</dbReference>
<dbReference type="STRING" id="1449976.KALB_2372"/>
<dbReference type="CDD" id="cd01949">
    <property type="entry name" value="GGDEF"/>
    <property type="match status" value="1"/>
</dbReference>
<dbReference type="PANTHER" id="PTHR45138">
    <property type="entry name" value="REGULATORY COMPONENTS OF SENSORY TRANSDUCTION SYSTEM"/>
    <property type="match status" value="1"/>
</dbReference>
<dbReference type="InterPro" id="IPR050469">
    <property type="entry name" value="Diguanylate_Cyclase"/>
</dbReference>
<dbReference type="NCBIfam" id="TIGR00254">
    <property type="entry name" value="GGDEF"/>
    <property type="match status" value="1"/>
</dbReference>
<name>W5W4P0_9PSEU</name>
<dbReference type="AlphaFoldDB" id="W5W4P0"/>
<dbReference type="InterPro" id="IPR029787">
    <property type="entry name" value="Nucleotide_cyclase"/>
</dbReference>
<dbReference type="Gene3D" id="3.30.70.270">
    <property type="match status" value="1"/>
</dbReference>
<sequence>MSARALSTADWPTEHLDLDVLRQCTRCGARLVRPRRTDVLVVLDRESWDHNAHRLLADAERTGSPATLLFLDLDKFKTVNDTYGHIAGDRVLAAASSVLQQGIRSGDLLGRYGGDEFVLLLANAGLTDALRAAQEIRDAIRSMRVTVPTLDGETATITTVTVSVGVAGYSPQRHRTLDRLLLEADRALYAAKRAGRNQVCPASPLPQRKTLI</sequence>
<dbReference type="GO" id="GO:0005886">
    <property type="term" value="C:plasma membrane"/>
    <property type="evidence" value="ECO:0007669"/>
    <property type="project" value="TreeGrafter"/>
</dbReference>
<dbReference type="Proteomes" id="UP000019225">
    <property type="component" value="Chromosome"/>
</dbReference>
<protein>
    <recommendedName>
        <fullName evidence="1">GGDEF domain-containing protein</fullName>
    </recommendedName>
</protein>
<evidence type="ECO:0000313" key="2">
    <source>
        <dbReference type="EMBL" id="AHH95740.1"/>
    </source>
</evidence>
<dbReference type="EMBL" id="CP007155">
    <property type="protein sequence ID" value="AHH95740.1"/>
    <property type="molecule type" value="Genomic_DNA"/>
</dbReference>
<dbReference type="PANTHER" id="PTHR45138:SF9">
    <property type="entry name" value="DIGUANYLATE CYCLASE DGCM-RELATED"/>
    <property type="match status" value="1"/>
</dbReference>
<dbReference type="PROSITE" id="PS50887">
    <property type="entry name" value="GGDEF"/>
    <property type="match status" value="1"/>
</dbReference>
<organism evidence="2 3">
    <name type="scientific">Kutzneria albida DSM 43870</name>
    <dbReference type="NCBI Taxonomy" id="1449976"/>
    <lineage>
        <taxon>Bacteria</taxon>
        <taxon>Bacillati</taxon>
        <taxon>Actinomycetota</taxon>
        <taxon>Actinomycetes</taxon>
        <taxon>Pseudonocardiales</taxon>
        <taxon>Pseudonocardiaceae</taxon>
        <taxon>Kutzneria</taxon>
    </lineage>
</organism>
<dbReference type="InterPro" id="IPR000160">
    <property type="entry name" value="GGDEF_dom"/>
</dbReference>
<dbReference type="KEGG" id="kal:KALB_2372"/>
<dbReference type="GO" id="GO:1902201">
    <property type="term" value="P:negative regulation of bacterial-type flagellum-dependent cell motility"/>
    <property type="evidence" value="ECO:0007669"/>
    <property type="project" value="TreeGrafter"/>
</dbReference>